<keyword evidence="5" id="KW-0732">Signal</keyword>
<dbReference type="PROSITE" id="PS00122">
    <property type="entry name" value="CARBOXYLESTERASE_B_1"/>
    <property type="match status" value="1"/>
</dbReference>
<gene>
    <name evidence="7" type="ORF">ONE63_011304</name>
</gene>
<dbReference type="AlphaFoldDB" id="A0AAV7X3J4"/>
<comment type="similarity">
    <text evidence="1 5">Belongs to the type-B carboxylesterase/lipase family.</text>
</comment>
<feature type="chain" id="PRO_5043098199" description="Carboxylic ester hydrolase" evidence="5">
    <location>
        <begin position="18"/>
        <end position="494"/>
    </location>
</feature>
<reference evidence="7" key="1">
    <citation type="submission" date="2022-12" db="EMBL/GenBank/DDBJ databases">
        <title>Chromosome-level genome assembly of the bean flower thrips Megalurothrips usitatus.</title>
        <authorList>
            <person name="Ma L."/>
            <person name="Liu Q."/>
            <person name="Li H."/>
            <person name="Cai W."/>
        </authorList>
    </citation>
    <scope>NUCLEOTIDE SEQUENCE</scope>
    <source>
        <strain evidence="7">Cailab_2022a</strain>
    </source>
</reference>
<dbReference type="PANTHER" id="PTHR43142:SF1">
    <property type="entry name" value="CARBOXYLIC ESTER HYDROLASE"/>
    <property type="match status" value="1"/>
</dbReference>
<accession>A0AAV7X3J4</accession>
<evidence type="ECO:0000256" key="5">
    <source>
        <dbReference type="RuleBase" id="RU361235"/>
    </source>
</evidence>
<dbReference type="EMBL" id="JAPTSV010000786">
    <property type="protein sequence ID" value="KAJ1519061.1"/>
    <property type="molecule type" value="Genomic_DNA"/>
</dbReference>
<dbReference type="Proteomes" id="UP001075354">
    <property type="component" value="Unassembled WGS sequence"/>
</dbReference>
<feature type="signal peptide" evidence="5">
    <location>
        <begin position="1"/>
        <end position="17"/>
    </location>
</feature>
<keyword evidence="2" id="KW-0719">Serine esterase</keyword>
<dbReference type="Pfam" id="PF00135">
    <property type="entry name" value="COesterase"/>
    <property type="match status" value="1"/>
</dbReference>
<organism evidence="7 8">
    <name type="scientific">Megalurothrips usitatus</name>
    <name type="common">bean blossom thrips</name>
    <dbReference type="NCBI Taxonomy" id="439358"/>
    <lineage>
        <taxon>Eukaryota</taxon>
        <taxon>Metazoa</taxon>
        <taxon>Ecdysozoa</taxon>
        <taxon>Arthropoda</taxon>
        <taxon>Hexapoda</taxon>
        <taxon>Insecta</taxon>
        <taxon>Pterygota</taxon>
        <taxon>Neoptera</taxon>
        <taxon>Paraneoptera</taxon>
        <taxon>Thysanoptera</taxon>
        <taxon>Terebrantia</taxon>
        <taxon>Thripoidea</taxon>
        <taxon>Thripidae</taxon>
        <taxon>Megalurothrips</taxon>
    </lineage>
</organism>
<dbReference type="InterPro" id="IPR029058">
    <property type="entry name" value="AB_hydrolase_fold"/>
</dbReference>
<keyword evidence="8" id="KW-1185">Reference proteome</keyword>
<dbReference type="GO" id="GO:0052689">
    <property type="term" value="F:carboxylic ester hydrolase activity"/>
    <property type="evidence" value="ECO:0007669"/>
    <property type="project" value="UniProtKB-KW"/>
</dbReference>
<keyword evidence="4" id="KW-0325">Glycoprotein</keyword>
<dbReference type="SUPFAM" id="SSF53474">
    <property type="entry name" value="alpha/beta-Hydrolases"/>
    <property type="match status" value="1"/>
</dbReference>
<evidence type="ECO:0000256" key="1">
    <source>
        <dbReference type="ARBA" id="ARBA00005964"/>
    </source>
</evidence>
<evidence type="ECO:0000313" key="8">
    <source>
        <dbReference type="Proteomes" id="UP001075354"/>
    </source>
</evidence>
<dbReference type="InterPro" id="IPR019826">
    <property type="entry name" value="Carboxylesterase_B_AS"/>
</dbReference>
<evidence type="ECO:0000256" key="2">
    <source>
        <dbReference type="ARBA" id="ARBA00022487"/>
    </source>
</evidence>
<comment type="caution">
    <text evidence="7">The sequence shown here is derived from an EMBL/GenBank/DDBJ whole genome shotgun (WGS) entry which is preliminary data.</text>
</comment>
<dbReference type="Gene3D" id="3.40.50.1820">
    <property type="entry name" value="alpha/beta hydrolase"/>
    <property type="match status" value="1"/>
</dbReference>
<dbReference type="EC" id="3.1.1.-" evidence="5"/>
<evidence type="ECO:0000313" key="7">
    <source>
        <dbReference type="EMBL" id="KAJ1519061.1"/>
    </source>
</evidence>
<dbReference type="InterPro" id="IPR002018">
    <property type="entry name" value="CarbesteraseB"/>
</dbReference>
<sequence>MRTYCAALLLLVVTAETVPDPPSINHDDGVIVGEWRKSAGLTGPARDYAVFLGVPYAKAPTGKLRFRPPEPAPLPRGTWLGAKRTCMQIERNPSIHTFGEEDCLVVNVFTPKYDSANLDVLVYIHGGAFMVGWGPSRGMEYLMDHDVVLVTINYRLGALGFMTLGNDELPANVGLLDQTAALQWVRDYIGLFGGNSSSVTLAGNSAGSASCLYHTLSPLSKGLFHKVMGTSGSPLNPWAMRRAGRESTLQVASLLGCSYETSTATLECLQGEDATKIVDSTRYLMDWLKNPFAPFGPVVDAWAERPFLPALPETLLKEGTHVADVPVMLSTVSHEGLYTAAEFVLRPTELKKLDDHWDTAAPSLLHFHDSNLSSVERVERARKMRQHYLGPDTTLALGWEKLVQLMGDCSFGYGVSEHARLLAAFQASPVYFYTFSYRGENSLSVAESGGNTTNLGVSHADDDMYPYGEPLTTENDIAMRKRFVLMWISFVTKS</sequence>
<proteinExistence type="inferred from homology"/>
<evidence type="ECO:0000256" key="3">
    <source>
        <dbReference type="ARBA" id="ARBA00022801"/>
    </source>
</evidence>
<keyword evidence="3 5" id="KW-0378">Hydrolase</keyword>
<evidence type="ECO:0000256" key="4">
    <source>
        <dbReference type="ARBA" id="ARBA00023180"/>
    </source>
</evidence>
<name>A0AAV7X3J4_9NEOP</name>
<dbReference type="PANTHER" id="PTHR43142">
    <property type="entry name" value="CARBOXYLIC ESTER HYDROLASE"/>
    <property type="match status" value="1"/>
</dbReference>
<feature type="domain" description="Carboxylesterase type B" evidence="6">
    <location>
        <begin position="22"/>
        <end position="493"/>
    </location>
</feature>
<protein>
    <recommendedName>
        <fullName evidence="5">Carboxylic ester hydrolase</fullName>
        <ecNumber evidence="5">3.1.1.-</ecNumber>
    </recommendedName>
</protein>
<evidence type="ECO:0000259" key="6">
    <source>
        <dbReference type="Pfam" id="PF00135"/>
    </source>
</evidence>